<sequence length="275" mass="31814">MGTLTKYAHRITKSLRNLATRIRFNLIEDDTCCFQGSFDDIPSSALADTGCDVMLISTNFAIRNSLEVDGNSEHRRTIEYADGSLDTTAGIVHGATWQFRSSWDKITCNFYVLDNLKADIVFSNHFIFEHNVFSEFGEDIVDTSLAPGPDFGDIYNIRLISHYSSALQNLEASAIADMNSPGSFSPEAIKNERVRRDQIRDAINALPLDQQDQARIDERNRQEIWDGYRRRHFETEGGPIFVIHQVMVDRKQRWWRNRPFWSRLKRRVTKSMLWL</sequence>
<gene>
    <name evidence="1" type="ORF">Forpe1208_v011605</name>
</gene>
<evidence type="ECO:0000313" key="2">
    <source>
        <dbReference type="Proteomes" id="UP000694050"/>
    </source>
</evidence>
<dbReference type="AlphaFoldDB" id="A0A8J5NPH5"/>
<name>A0A8J5NPH5_FUSOX</name>
<dbReference type="CDD" id="cd00303">
    <property type="entry name" value="retropepsin_like"/>
    <property type="match status" value="1"/>
</dbReference>
<evidence type="ECO:0000313" key="1">
    <source>
        <dbReference type="EMBL" id="KAG7409019.1"/>
    </source>
</evidence>
<reference evidence="1" key="1">
    <citation type="submission" date="2021-04" db="EMBL/GenBank/DDBJ databases">
        <title>First draft genome resource for Brassicaceae pathogens Fusarium oxysporum f. sp. raphani and Fusarium oxysporum f. sp. rapae.</title>
        <authorList>
            <person name="Asai S."/>
        </authorList>
    </citation>
    <scope>NUCLEOTIDE SEQUENCE</scope>
    <source>
        <strain evidence="1">Tf1208</strain>
    </source>
</reference>
<dbReference type="EMBL" id="JAELUQ010000008">
    <property type="protein sequence ID" value="KAG7409019.1"/>
    <property type="molecule type" value="Genomic_DNA"/>
</dbReference>
<protein>
    <submittedName>
        <fullName evidence="1">Uncharacterized protein</fullName>
    </submittedName>
</protein>
<accession>A0A8J5NPH5</accession>
<proteinExistence type="predicted"/>
<dbReference type="Proteomes" id="UP000694050">
    <property type="component" value="Unassembled WGS sequence"/>
</dbReference>
<comment type="caution">
    <text evidence="1">The sequence shown here is derived from an EMBL/GenBank/DDBJ whole genome shotgun (WGS) entry which is preliminary data.</text>
</comment>
<organism evidence="1 2">
    <name type="scientific">Fusarium oxysporum f. sp. rapae</name>
    <dbReference type="NCBI Taxonomy" id="485398"/>
    <lineage>
        <taxon>Eukaryota</taxon>
        <taxon>Fungi</taxon>
        <taxon>Dikarya</taxon>
        <taxon>Ascomycota</taxon>
        <taxon>Pezizomycotina</taxon>
        <taxon>Sordariomycetes</taxon>
        <taxon>Hypocreomycetidae</taxon>
        <taxon>Hypocreales</taxon>
        <taxon>Nectriaceae</taxon>
        <taxon>Fusarium</taxon>
        <taxon>Fusarium oxysporum species complex</taxon>
    </lineage>
</organism>